<evidence type="ECO:0000313" key="6">
    <source>
        <dbReference type="Proteomes" id="UP001187415"/>
    </source>
</evidence>
<feature type="region of interest" description="Disordered" evidence="4">
    <location>
        <begin position="1"/>
        <end position="92"/>
    </location>
</feature>
<reference evidence="5" key="1">
    <citation type="submission" date="2023-07" db="EMBL/GenBank/DDBJ databases">
        <title>Chromosome-level Genome Assembly of Striped Snakehead (Channa striata).</title>
        <authorList>
            <person name="Liu H."/>
        </authorList>
    </citation>
    <scope>NUCLEOTIDE SEQUENCE</scope>
    <source>
        <strain evidence="5">Gz</strain>
        <tissue evidence="5">Muscle</tissue>
    </source>
</reference>
<keyword evidence="2" id="KW-0677">Repeat</keyword>
<dbReference type="EMBL" id="JAUPFM010000004">
    <property type="protein sequence ID" value="KAK2853613.1"/>
    <property type="molecule type" value="Genomic_DNA"/>
</dbReference>
<comment type="subunit">
    <text evidence="3">Interacts with CUL4A and/or CUL4B.</text>
</comment>
<protein>
    <recommendedName>
        <fullName evidence="3">WD repeat-containing protein 76</fullName>
    </recommendedName>
</protein>
<dbReference type="AlphaFoldDB" id="A0AA88NH44"/>
<dbReference type="Proteomes" id="UP001187415">
    <property type="component" value="Unassembled WGS sequence"/>
</dbReference>
<sequence length="230" mass="26026">MATRRNQREAVVKDLTPVNVEGTVRRSSRNTLAPKRLQYSPEDSTAETSGKKRRTKRHNDANSQNKSPDPPTEDASDVENSDVEHGDHGGLSAYELERLENIKKNQAFLSSINLFKVTEEFKQLTRPKPSQRGLMRSQAPAKEILPARKSLRLQKKEAEMLTLPPEPRGMLIYERSVPLKKPPGPLPMEPINMEEGSKLPSQLLHLYFEKSTKERKGALDLKEYSSALKT</sequence>
<name>A0AA88NH44_CHASR</name>
<dbReference type="GO" id="GO:0003677">
    <property type="term" value="F:DNA binding"/>
    <property type="evidence" value="ECO:0007669"/>
    <property type="project" value="TreeGrafter"/>
</dbReference>
<gene>
    <name evidence="5" type="ORF">Q5P01_006274</name>
</gene>
<evidence type="ECO:0000256" key="3">
    <source>
        <dbReference type="RuleBase" id="RU365004"/>
    </source>
</evidence>
<evidence type="ECO:0000256" key="1">
    <source>
        <dbReference type="ARBA" id="ARBA00022574"/>
    </source>
</evidence>
<organism evidence="5 6">
    <name type="scientific">Channa striata</name>
    <name type="common">Snakehead murrel</name>
    <name type="synonym">Ophicephalus striatus</name>
    <dbReference type="NCBI Taxonomy" id="64152"/>
    <lineage>
        <taxon>Eukaryota</taxon>
        <taxon>Metazoa</taxon>
        <taxon>Chordata</taxon>
        <taxon>Craniata</taxon>
        <taxon>Vertebrata</taxon>
        <taxon>Euteleostomi</taxon>
        <taxon>Actinopterygii</taxon>
        <taxon>Neopterygii</taxon>
        <taxon>Teleostei</taxon>
        <taxon>Neoteleostei</taxon>
        <taxon>Acanthomorphata</taxon>
        <taxon>Anabantaria</taxon>
        <taxon>Anabantiformes</taxon>
        <taxon>Channoidei</taxon>
        <taxon>Channidae</taxon>
        <taxon>Channa</taxon>
    </lineage>
</organism>
<comment type="caution">
    <text evidence="5">The sequence shown here is derived from an EMBL/GenBank/DDBJ whole genome shotgun (WGS) entry which is preliminary data.</text>
</comment>
<proteinExistence type="inferred from homology"/>
<keyword evidence="6" id="KW-1185">Reference proteome</keyword>
<comment type="similarity">
    <text evidence="3">Belongs to the WD repeat DDB2/WDR76 family.</text>
</comment>
<keyword evidence="1 3" id="KW-0853">WD repeat</keyword>
<dbReference type="GO" id="GO:0005634">
    <property type="term" value="C:nucleus"/>
    <property type="evidence" value="ECO:0007669"/>
    <property type="project" value="TreeGrafter"/>
</dbReference>
<feature type="compositionally biased region" description="Acidic residues" evidence="4">
    <location>
        <begin position="71"/>
        <end position="81"/>
    </location>
</feature>
<dbReference type="PANTHER" id="PTHR14773:SF0">
    <property type="entry name" value="WD REPEAT-CONTAINING PROTEIN 76"/>
    <property type="match status" value="1"/>
</dbReference>
<evidence type="ECO:0000313" key="5">
    <source>
        <dbReference type="EMBL" id="KAK2853613.1"/>
    </source>
</evidence>
<dbReference type="GO" id="GO:2000001">
    <property type="term" value="P:regulation of DNA damage checkpoint"/>
    <property type="evidence" value="ECO:0007669"/>
    <property type="project" value="TreeGrafter"/>
</dbReference>
<accession>A0AA88NH44</accession>
<evidence type="ECO:0000256" key="4">
    <source>
        <dbReference type="SAM" id="MobiDB-lite"/>
    </source>
</evidence>
<feature type="compositionally biased region" description="Basic and acidic residues" evidence="4">
    <location>
        <begin position="1"/>
        <end position="12"/>
    </location>
</feature>
<evidence type="ECO:0000256" key="2">
    <source>
        <dbReference type="ARBA" id="ARBA00022737"/>
    </source>
</evidence>
<dbReference type="InterPro" id="IPR050853">
    <property type="entry name" value="WD_repeat_DNA-damage-binding"/>
</dbReference>
<comment type="function">
    <text evidence="3">Specifically binds 5-hydroxymethylcytosine (5hmC), suggesting that it acts as a specific reader of 5hmC.</text>
</comment>
<dbReference type="PANTHER" id="PTHR14773">
    <property type="entry name" value="WD REPEAT-CONTAINING PROTEIN 76"/>
    <property type="match status" value="1"/>
</dbReference>